<protein>
    <submittedName>
        <fullName evidence="1">Uncharacterized protein</fullName>
    </submittedName>
</protein>
<name>A0A9X9Q072_GULGU</name>
<reference evidence="1 2" key="1">
    <citation type="submission" date="2018-10" db="EMBL/GenBank/DDBJ databases">
        <authorList>
            <person name="Ekblom R."/>
            <person name="Jareborg N."/>
        </authorList>
    </citation>
    <scope>NUCLEOTIDE SEQUENCE [LARGE SCALE GENOMIC DNA]</scope>
    <source>
        <tissue evidence="1">Muscle</tissue>
    </source>
</reference>
<evidence type="ECO:0000313" key="1">
    <source>
        <dbReference type="EMBL" id="VCW84208.1"/>
    </source>
</evidence>
<feature type="non-terminal residue" evidence="1">
    <location>
        <position position="1"/>
    </location>
</feature>
<dbReference type="Proteomes" id="UP000269945">
    <property type="component" value="Unassembled WGS sequence"/>
</dbReference>
<evidence type="ECO:0000313" key="2">
    <source>
        <dbReference type="Proteomes" id="UP000269945"/>
    </source>
</evidence>
<gene>
    <name evidence="1" type="ORF">BN2614_LOCUS1</name>
</gene>
<comment type="caution">
    <text evidence="1">The sequence shown here is derived from an EMBL/GenBank/DDBJ whole genome shotgun (WGS) entry which is preliminary data.</text>
</comment>
<organism evidence="1 2">
    <name type="scientific">Gulo gulo</name>
    <name type="common">Wolverine</name>
    <name type="synonym">Gluton</name>
    <dbReference type="NCBI Taxonomy" id="48420"/>
    <lineage>
        <taxon>Eukaryota</taxon>
        <taxon>Metazoa</taxon>
        <taxon>Chordata</taxon>
        <taxon>Craniata</taxon>
        <taxon>Vertebrata</taxon>
        <taxon>Euteleostomi</taxon>
        <taxon>Mammalia</taxon>
        <taxon>Eutheria</taxon>
        <taxon>Laurasiatheria</taxon>
        <taxon>Carnivora</taxon>
        <taxon>Caniformia</taxon>
        <taxon>Musteloidea</taxon>
        <taxon>Mustelidae</taxon>
        <taxon>Guloninae</taxon>
        <taxon>Gulo</taxon>
    </lineage>
</organism>
<accession>A0A9X9Q072</accession>
<dbReference type="AlphaFoldDB" id="A0A9X9Q072"/>
<keyword evidence="2" id="KW-1185">Reference proteome</keyword>
<proteinExistence type="predicted"/>
<dbReference type="EMBL" id="CYRY02013674">
    <property type="protein sequence ID" value="VCW84208.1"/>
    <property type="molecule type" value="Genomic_DNA"/>
</dbReference>
<sequence length="49" mass="5572">IDDGLPRATKSQRGARIYFTFCDIQDSASSKMNKHHVENHEELAVVREA</sequence>